<keyword evidence="4" id="KW-1185">Reference proteome</keyword>
<evidence type="ECO:0000259" key="2">
    <source>
        <dbReference type="PROSITE" id="PS51462"/>
    </source>
</evidence>
<dbReference type="CDD" id="cd03674">
    <property type="entry name" value="NUDIX_Hydrolase"/>
    <property type="match status" value="1"/>
</dbReference>
<dbReference type="InterPro" id="IPR000086">
    <property type="entry name" value="NUDIX_hydrolase_dom"/>
</dbReference>
<dbReference type="EMBL" id="BAAAQX010000047">
    <property type="protein sequence ID" value="GAA2215112.1"/>
    <property type="molecule type" value="Genomic_DNA"/>
</dbReference>
<dbReference type="RefSeq" id="WP_344493580.1">
    <property type="nucleotide sequence ID" value="NZ_BAAAQX010000047.1"/>
</dbReference>
<dbReference type="PANTHER" id="PTHR43736">
    <property type="entry name" value="ADP-RIBOSE PYROPHOSPHATASE"/>
    <property type="match status" value="1"/>
</dbReference>
<accession>A0ABN3D008</accession>
<feature type="domain" description="Nudix hydrolase" evidence="2">
    <location>
        <begin position="47"/>
        <end position="178"/>
    </location>
</feature>
<dbReference type="Pfam" id="PF00293">
    <property type="entry name" value="NUDIX"/>
    <property type="match status" value="1"/>
</dbReference>
<comment type="similarity">
    <text evidence="1">Belongs to the Nudix hydrolase family.</text>
</comment>
<dbReference type="SUPFAM" id="SSF55811">
    <property type="entry name" value="Nudix"/>
    <property type="match status" value="1"/>
</dbReference>
<evidence type="ECO:0000313" key="4">
    <source>
        <dbReference type="Proteomes" id="UP001499843"/>
    </source>
</evidence>
<dbReference type="PANTHER" id="PTHR43736:SF1">
    <property type="entry name" value="DIHYDRONEOPTERIN TRIPHOSPHATE DIPHOSPHATASE"/>
    <property type="match status" value="1"/>
</dbReference>
<dbReference type="Gene3D" id="3.90.79.10">
    <property type="entry name" value="Nucleoside Triphosphate Pyrophosphohydrolase"/>
    <property type="match status" value="1"/>
</dbReference>
<reference evidence="3 4" key="1">
    <citation type="journal article" date="2019" name="Int. J. Syst. Evol. Microbiol.">
        <title>The Global Catalogue of Microorganisms (GCM) 10K type strain sequencing project: providing services to taxonomists for standard genome sequencing and annotation.</title>
        <authorList>
            <consortium name="The Broad Institute Genomics Platform"/>
            <consortium name="The Broad Institute Genome Sequencing Center for Infectious Disease"/>
            <person name="Wu L."/>
            <person name="Ma J."/>
        </authorList>
    </citation>
    <scope>NUCLEOTIDE SEQUENCE [LARGE SCALE GENOMIC DNA]</scope>
    <source>
        <strain evidence="3 4">JCM 16114</strain>
    </source>
</reference>
<organism evidence="3 4">
    <name type="scientific">Nonomuraea monospora</name>
    <dbReference type="NCBI Taxonomy" id="568818"/>
    <lineage>
        <taxon>Bacteria</taxon>
        <taxon>Bacillati</taxon>
        <taxon>Actinomycetota</taxon>
        <taxon>Actinomycetes</taxon>
        <taxon>Streptosporangiales</taxon>
        <taxon>Streptosporangiaceae</taxon>
        <taxon>Nonomuraea</taxon>
    </lineage>
</organism>
<evidence type="ECO:0000256" key="1">
    <source>
        <dbReference type="ARBA" id="ARBA00005582"/>
    </source>
</evidence>
<dbReference type="PROSITE" id="PS51462">
    <property type="entry name" value="NUDIX"/>
    <property type="match status" value="1"/>
</dbReference>
<proteinExistence type="inferred from homology"/>
<protein>
    <recommendedName>
        <fullName evidence="2">Nudix hydrolase domain-containing protein</fullName>
    </recommendedName>
</protein>
<evidence type="ECO:0000313" key="3">
    <source>
        <dbReference type="EMBL" id="GAA2215112.1"/>
    </source>
</evidence>
<dbReference type="InterPro" id="IPR015797">
    <property type="entry name" value="NUDIX_hydrolase-like_dom_sf"/>
</dbReference>
<comment type="caution">
    <text evidence="3">The sequence shown here is derived from an EMBL/GenBank/DDBJ whole genome shotgun (WGS) entry which is preliminary data.</text>
</comment>
<name>A0ABN3D008_9ACTN</name>
<sequence length="178" mass="19251">MTVTRQEIAAILGRYLEAHPDRATDVGPLAQALARGGQDLASRRTLPLHVTASAAAIDDAERVLMIHHRGLNRWLLPGGHVEPEDHSLYGAALRELAEETGLRWQHAVSPLAPVDIDVHDIPANPSNGEPAHLHADFRFAFRVEPSAITIQPEEVTAFAWRPPTDLPTPCLGASVAAV</sequence>
<dbReference type="Proteomes" id="UP001499843">
    <property type="component" value="Unassembled WGS sequence"/>
</dbReference>
<gene>
    <name evidence="3" type="ORF">GCM10009850_105790</name>
</gene>